<reference evidence="1" key="1">
    <citation type="submission" date="2009-01" db="EMBL/GenBank/DDBJ databases">
        <title>Complete sequence of plasmid1 Cyanothece sp. PCC 7425.</title>
        <authorList>
            <consortium name="US DOE Joint Genome Institute"/>
            <person name="Lucas S."/>
            <person name="Copeland A."/>
            <person name="Lapidus A."/>
            <person name="Glavina del Rio T."/>
            <person name="Dalin E."/>
            <person name="Tice H."/>
            <person name="Bruce D."/>
            <person name="Goodwin L."/>
            <person name="Pitluck S."/>
            <person name="Sims D."/>
            <person name="Meineke L."/>
            <person name="Brettin T."/>
            <person name="Detter J.C."/>
            <person name="Han C."/>
            <person name="Larimer F."/>
            <person name="Land M."/>
            <person name="Hauser L."/>
            <person name="Kyrpides N."/>
            <person name="Ovchinnikova G."/>
            <person name="Liberton M."/>
            <person name="Stoeckel J."/>
            <person name="Banerjee A."/>
            <person name="Singh A."/>
            <person name="Page L."/>
            <person name="Sato H."/>
            <person name="Zhao L."/>
            <person name="Sherman L."/>
            <person name="Pakrasi H."/>
            <person name="Richardson P."/>
        </authorList>
    </citation>
    <scope>NUCLEOTIDE SEQUENCE</scope>
    <source>
        <strain evidence="1">PCC 7425</strain>
        <plasmid evidence="1">pP742501</plasmid>
    </source>
</reference>
<dbReference type="KEGG" id="cyn:Cyan7425_5466"/>
<geneLocation type="plasmid" evidence="1">
    <name>pP742501</name>
</geneLocation>
<keyword evidence="1" id="KW-0614">Plasmid</keyword>
<gene>
    <name evidence="1" type="ordered locus">Cyan7425_5466</name>
</gene>
<sequence length="207" mass="24066">MGRLSPESIDLSLICPYLLNLLNYQKWDSDSKPFLNDQIFSVANPKPKGMVIQSFQTKPYLLVEMPPLVHEGIWNVFDQIKGEVERHEILDWYHLMENLEKVGGSLQRLAQARSLLWQGKVDETLVLFEGCQRHQTHCFCQYLRKHRHRIGNYDYLQAEEICSIGSGAVESTVKQIDRRLKISGARWKPEHVPTVLAHRCAYLNHQL</sequence>
<protein>
    <submittedName>
        <fullName evidence="1">Uncharacterized protein</fullName>
    </submittedName>
</protein>
<name>B8HZ71_CYAP4</name>
<dbReference type="AlphaFoldDB" id="B8HZ71"/>
<dbReference type="HOGENOM" id="CLU_1324591_0_0_3"/>
<proteinExistence type="predicted"/>
<accession>B8HZ71</accession>
<evidence type="ECO:0000313" key="1">
    <source>
        <dbReference type="EMBL" id="ACL47719.1"/>
    </source>
</evidence>
<organism evidence="1">
    <name type="scientific">Cyanothece sp. (strain PCC 7425 / ATCC 29141)</name>
    <dbReference type="NCBI Taxonomy" id="395961"/>
    <lineage>
        <taxon>Bacteria</taxon>
        <taxon>Bacillati</taxon>
        <taxon>Cyanobacteriota</taxon>
        <taxon>Cyanophyceae</taxon>
        <taxon>Gomontiellales</taxon>
        <taxon>Cyanothecaceae</taxon>
        <taxon>Cyanothece</taxon>
    </lineage>
</organism>
<dbReference type="EMBL" id="CP001345">
    <property type="protein sequence ID" value="ACL47719.1"/>
    <property type="molecule type" value="Genomic_DNA"/>
</dbReference>